<dbReference type="EMBL" id="BSXN01003862">
    <property type="protein sequence ID" value="GME80107.1"/>
    <property type="molecule type" value="Genomic_DNA"/>
</dbReference>
<dbReference type="Gene3D" id="1.25.40.10">
    <property type="entry name" value="Tetratricopeptide repeat domain"/>
    <property type="match status" value="2"/>
</dbReference>
<dbReference type="Pfam" id="PF23233">
    <property type="entry name" value="HAT_Syf1_CNRKL1_N"/>
    <property type="match status" value="1"/>
</dbReference>
<comment type="caution">
    <text evidence="11">The sequence shown here is derived from an EMBL/GenBank/DDBJ whole genome shotgun (WGS) entry which is preliminary data.</text>
</comment>
<feature type="region of interest" description="Disordered" evidence="8">
    <location>
        <begin position="35"/>
        <end position="87"/>
    </location>
</feature>
<dbReference type="GO" id="GO:0046540">
    <property type="term" value="C:U4/U6 x U5 tri-snRNP complex"/>
    <property type="evidence" value="ECO:0007669"/>
    <property type="project" value="TreeGrafter"/>
</dbReference>
<name>A0A9W6TAL6_CANBO</name>
<comment type="subcellular location">
    <subcellularLocation>
        <location evidence="1">Nucleus</location>
    </subcellularLocation>
</comment>
<feature type="domain" description="Pre-mRNA-splicing factor Syf1-like N-terminal HAT-repeats" evidence="10">
    <location>
        <begin position="573"/>
        <end position="705"/>
    </location>
</feature>
<evidence type="ECO:0000256" key="4">
    <source>
        <dbReference type="ARBA" id="ARBA00022728"/>
    </source>
</evidence>
<evidence type="ECO:0000313" key="12">
    <source>
        <dbReference type="Proteomes" id="UP001165120"/>
    </source>
</evidence>
<dbReference type="GO" id="GO:0000244">
    <property type="term" value="P:spliceosomal tri-snRNP complex assembly"/>
    <property type="evidence" value="ECO:0007669"/>
    <property type="project" value="TreeGrafter"/>
</dbReference>
<proteinExistence type="inferred from homology"/>
<evidence type="ECO:0000256" key="1">
    <source>
        <dbReference type="ARBA" id="ARBA00004123"/>
    </source>
</evidence>
<keyword evidence="7" id="KW-0539">Nucleus</keyword>
<dbReference type="InterPro" id="IPR045075">
    <property type="entry name" value="Syf1-like"/>
</dbReference>
<dbReference type="Proteomes" id="UP001165120">
    <property type="component" value="Unassembled WGS sequence"/>
</dbReference>
<organism evidence="11 12">
    <name type="scientific">Candida boidinii</name>
    <name type="common">Yeast</name>
    <dbReference type="NCBI Taxonomy" id="5477"/>
    <lineage>
        <taxon>Eukaryota</taxon>
        <taxon>Fungi</taxon>
        <taxon>Dikarya</taxon>
        <taxon>Ascomycota</taxon>
        <taxon>Saccharomycotina</taxon>
        <taxon>Pichiomycetes</taxon>
        <taxon>Pichiales</taxon>
        <taxon>Pichiaceae</taxon>
        <taxon>Ogataea</taxon>
        <taxon>Ogataea/Candida clade</taxon>
    </lineage>
</organism>
<evidence type="ECO:0000256" key="8">
    <source>
        <dbReference type="SAM" id="MobiDB-lite"/>
    </source>
</evidence>
<comment type="similarity">
    <text evidence="2">Belongs to the crooked-neck family.</text>
</comment>
<feature type="domain" description="PRP1 splicing factor N-terminal" evidence="9">
    <location>
        <begin position="11"/>
        <end position="181"/>
    </location>
</feature>
<evidence type="ECO:0000256" key="2">
    <source>
        <dbReference type="ARBA" id="ARBA00008644"/>
    </source>
</evidence>
<dbReference type="InterPro" id="IPR003107">
    <property type="entry name" value="HAT"/>
</dbReference>
<keyword evidence="6" id="KW-0508">mRNA splicing</keyword>
<keyword evidence="12" id="KW-1185">Reference proteome</keyword>
<reference evidence="11" key="1">
    <citation type="submission" date="2023-04" db="EMBL/GenBank/DDBJ databases">
        <title>Candida boidinii NBRC 10035.</title>
        <authorList>
            <person name="Ichikawa N."/>
            <person name="Sato H."/>
            <person name="Tonouchi N."/>
        </authorList>
    </citation>
    <scope>NUCLEOTIDE SEQUENCE</scope>
    <source>
        <strain evidence="11">NBRC 10035</strain>
    </source>
</reference>
<dbReference type="InterPro" id="IPR010491">
    <property type="entry name" value="PRP1_N"/>
</dbReference>
<evidence type="ECO:0000256" key="6">
    <source>
        <dbReference type="ARBA" id="ARBA00023187"/>
    </source>
</evidence>
<dbReference type="PANTHER" id="PTHR11246">
    <property type="entry name" value="PRE-MRNA SPLICING FACTOR"/>
    <property type="match status" value="1"/>
</dbReference>
<feature type="compositionally biased region" description="Low complexity" evidence="8">
    <location>
        <begin position="279"/>
        <end position="305"/>
    </location>
</feature>
<evidence type="ECO:0000256" key="3">
    <source>
        <dbReference type="ARBA" id="ARBA00022664"/>
    </source>
</evidence>
<dbReference type="Pfam" id="PF06424">
    <property type="entry name" value="PRP1_N"/>
    <property type="match status" value="1"/>
</dbReference>
<accession>A0A9W6TAL6</accession>
<dbReference type="InterPro" id="IPR011990">
    <property type="entry name" value="TPR-like_helical_dom_sf"/>
</dbReference>
<dbReference type="AlphaFoldDB" id="A0A9W6TAL6"/>
<sequence length="711" mass="81870">MERKSFLDQEAPAGYVAGLGRGAVGFTTQADLGSTRFSAGAFQRDNDDDDDDGANGDNSDVEGSGLNYEDGRFDDADDIQRGNLLNRDQEDDEADKIYDLIEERMRQRKLKRDGNKRKYDDIAAEDDDKEKEDGKVKAENITVQESIKNISENFKDLKENLKNVDEDQWMNLPQATDLTRKNKRTRQLLHNEQRYYAVPDSVRLGGGSTLAANGAGVTGNSNSTDNSNSNLLNFEMISSAKDKLLEMRLDNGKFGLNTNITNNNSVNPEEYLANLDNSENINESGNINQEMSETSNGDDTSNNNNIEKFTDNIGDVRKTRIALANMRKTEPSKPSVWISSARLEESVKNYQKARILIQEGCNHCRKSEEIWLENIRLNINDIKLSKAIVSEAIKFNNRSYRLWLKAIELENENFSKKRLLKKSLEFLPKNLKLWLKLCEIEEDKEFKIKVLNKAIELLPDHSIELVNELIKVETFENSKKILNEIRNKVKPTERYLVYLIGSKLEEKNTQNEIKIDKMIKKVISNDLKKSDDKYLWLRESVISENEGYKITCRSIILNLIANLDIIDSEGDNKIEEEDAWVNQWVIDAENAFNNGNFEVARSIYIGITEKFPNKFKLWKIFIDFEKNLVINKDVNDNNNNNKYEQLFLVYDLAISCIPQEEVIWLMYSKDKWKLENDVERSKLILDQGLKELDYQSEDIWFAKIKLEQLGG</sequence>
<keyword evidence="3" id="KW-0507">mRNA processing</keyword>
<dbReference type="PANTHER" id="PTHR11246:SF1">
    <property type="entry name" value="PRE-MRNA-PROCESSING FACTOR 6"/>
    <property type="match status" value="1"/>
</dbReference>
<keyword evidence="4" id="KW-0747">Spliceosome</keyword>
<feature type="compositionally biased region" description="Basic and acidic residues" evidence="8">
    <location>
        <begin position="69"/>
        <end position="80"/>
    </location>
</feature>
<dbReference type="SMART" id="SM00386">
    <property type="entry name" value="HAT"/>
    <property type="match status" value="6"/>
</dbReference>
<dbReference type="InterPro" id="IPR055433">
    <property type="entry name" value="HAT_Syf1-like_N"/>
</dbReference>
<evidence type="ECO:0000256" key="7">
    <source>
        <dbReference type="ARBA" id="ARBA00023242"/>
    </source>
</evidence>
<evidence type="ECO:0000259" key="10">
    <source>
        <dbReference type="Pfam" id="PF23233"/>
    </source>
</evidence>
<keyword evidence="5" id="KW-0677">Repeat</keyword>
<dbReference type="SUPFAM" id="SSF48452">
    <property type="entry name" value="TPR-like"/>
    <property type="match status" value="2"/>
</dbReference>
<evidence type="ECO:0000313" key="11">
    <source>
        <dbReference type="EMBL" id="GME80107.1"/>
    </source>
</evidence>
<dbReference type="GO" id="GO:0071013">
    <property type="term" value="C:catalytic step 2 spliceosome"/>
    <property type="evidence" value="ECO:0007669"/>
    <property type="project" value="TreeGrafter"/>
</dbReference>
<gene>
    <name evidence="11" type="ORF">Cboi02_000631000</name>
</gene>
<feature type="region of interest" description="Disordered" evidence="8">
    <location>
        <begin position="279"/>
        <end position="309"/>
    </location>
</feature>
<protein>
    <submittedName>
        <fullName evidence="11">Unnamed protein product</fullName>
    </submittedName>
</protein>
<evidence type="ECO:0000259" key="9">
    <source>
        <dbReference type="Pfam" id="PF06424"/>
    </source>
</evidence>
<evidence type="ECO:0000256" key="5">
    <source>
        <dbReference type="ARBA" id="ARBA00022737"/>
    </source>
</evidence>